<protein>
    <recommendedName>
        <fullName evidence="3">Peptidase C39 domain-containing protein</fullName>
    </recommendedName>
</protein>
<sequence length="206" mass="22849">MAIPKKRRVKPLQQGALDGFCGIYSLFNAVRIVEPRLSVGVCHSLFVSCLLALEDRRDVAAINMLGLGVRDLMYLSRAIFRPAFGVVHARPFVGAKPSNLGQLWGTFEEILSDPAPVAIITAVEAEGWAHWTVVEAIDADTLWLADSDKLKNVLRKEASIVKVSDQRPVMIRWKDTLVIRRDPGVAEEMVEMEDGEGWEAELEPLG</sequence>
<evidence type="ECO:0008006" key="3">
    <source>
        <dbReference type="Google" id="ProtNLM"/>
    </source>
</evidence>
<evidence type="ECO:0000313" key="2">
    <source>
        <dbReference type="Proteomes" id="UP000503840"/>
    </source>
</evidence>
<evidence type="ECO:0000313" key="1">
    <source>
        <dbReference type="EMBL" id="GFM34853.1"/>
    </source>
</evidence>
<accession>A0A7J0BM54</accession>
<comment type="caution">
    <text evidence="1">The sequence shown here is derived from an EMBL/GenBank/DDBJ whole genome shotgun (WGS) entry which is preliminary data.</text>
</comment>
<organism evidence="1 2">
    <name type="scientific">Desulfovibrio subterraneus</name>
    <dbReference type="NCBI Taxonomy" id="2718620"/>
    <lineage>
        <taxon>Bacteria</taxon>
        <taxon>Pseudomonadati</taxon>
        <taxon>Thermodesulfobacteriota</taxon>
        <taxon>Desulfovibrionia</taxon>
        <taxon>Desulfovibrionales</taxon>
        <taxon>Desulfovibrionaceae</taxon>
        <taxon>Desulfovibrio</taxon>
    </lineage>
</organism>
<reference evidence="1 2" key="1">
    <citation type="submission" date="2020-05" db="EMBL/GenBank/DDBJ databases">
        <title>Draft genome sequence of Desulfovibrio sp. strain HN2T.</title>
        <authorList>
            <person name="Ueno A."/>
            <person name="Tamazawa S."/>
            <person name="Tamamura S."/>
            <person name="Murakami T."/>
            <person name="Kiyama T."/>
            <person name="Inomata H."/>
            <person name="Amano Y."/>
            <person name="Miyakawa K."/>
            <person name="Tamaki H."/>
            <person name="Naganuma T."/>
            <person name="Kaneko K."/>
        </authorList>
    </citation>
    <scope>NUCLEOTIDE SEQUENCE [LARGE SCALE GENOMIC DNA]</scope>
    <source>
        <strain evidence="1 2">HN2</strain>
    </source>
</reference>
<gene>
    <name evidence="1" type="ORF">DSM101010T_32180</name>
</gene>
<dbReference type="Proteomes" id="UP000503840">
    <property type="component" value="Unassembled WGS sequence"/>
</dbReference>
<keyword evidence="2" id="KW-1185">Reference proteome</keyword>
<name>A0A7J0BM54_9BACT</name>
<dbReference type="EMBL" id="BLVO01000016">
    <property type="protein sequence ID" value="GFM34853.1"/>
    <property type="molecule type" value="Genomic_DNA"/>
</dbReference>
<proteinExistence type="predicted"/>
<dbReference type="AlphaFoldDB" id="A0A7J0BM54"/>